<accession>A0A8T2KGX4</accession>
<name>A0A8T2KGX4_9PIPI</name>
<dbReference type="Proteomes" id="UP000812440">
    <property type="component" value="Chromosome 1"/>
</dbReference>
<dbReference type="EMBL" id="JAACNH010000001">
    <property type="protein sequence ID" value="KAG8456319.1"/>
    <property type="molecule type" value="Genomic_DNA"/>
</dbReference>
<dbReference type="AlphaFoldDB" id="A0A8T2KGX4"/>
<gene>
    <name evidence="1" type="ORF">GDO86_002200</name>
</gene>
<reference evidence="1" key="1">
    <citation type="thesis" date="2020" institute="ProQuest LLC" country="789 East Eisenhower Parkway, Ann Arbor, MI, USA">
        <title>Comparative Genomics and Chromosome Evolution.</title>
        <authorList>
            <person name="Mudd A.B."/>
        </authorList>
    </citation>
    <scope>NUCLEOTIDE SEQUENCE</scope>
    <source>
        <strain evidence="1">Female2</strain>
        <tissue evidence="1">Blood</tissue>
    </source>
</reference>
<proteinExistence type="predicted"/>
<sequence>MHLQFLENKTGTHVFYIFPHLRFIKSFITFCIVATLHEATTNPMRTSHKPHVNELASLYNRKLCVSVLGKLQIVLYHCHYRNKSHD</sequence>
<organism evidence="1 2">
    <name type="scientific">Hymenochirus boettgeri</name>
    <name type="common">Congo dwarf clawed frog</name>
    <dbReference type="NCBI Taxonomy" id="247094"/>
    <lineage>
        <taxon>Eukaryota</taxon>
        <taxon>Metazoa</taxon>
        <taxon>Chordata</taxon>
        <taxon>Craniata</taxon>
        <taxon>Vertebrata</taxon>
        <taxon>Euteleostomi</taxon>
        <taxon>Amphibia</taxon>
        <taxon>Batrachia</taxon>
        <taxon>Anura</taxon>
        <taxon>Pipoidea</taxon>
        <taxon>Pipidae</taxon>
        <taxon>Pipinae</taxon>
        <taxon>Hymenochirus</taxon>
    </lineage>
</organism>
<keyword evidence="2" id="KW-1185">Reference proteome</keyword>
<protein>
    <submittedName>
        <fullName evidence="1">Uncharacterized protein</fullName>
    </submittedName>
</protein>
<evidence type="ECO:0000313" key="2">
    <source>
        <dbReference type="Proteomes" id="UP000812440"/>
    </source>
</evidence>
<evidence type="ECO:0000313" key="1">
    <source>
        <dbReference type="EMBL" id="KAG8456319.1"/>
    </source>
</evidence>
<comment type="caution">
    <text evidence="1">The sequence shown here is derived from an EMBL/GenBank/DDBJ whole genome shotgun (WGS) entry which is preliminary data.</text>
</comment>